<dbReference type="Pfam" id="PF00010">
    <property type="entry name" value="HLH"/>
    <property type="match status" value="1"/>
</dbReference>
<dbReference type="InterPro" id="IPR011598">
    <property type="entry name" value="bHLH_dom"/>
</dbReference>
<proteinExistence type="evidence at transcript level"/>
<dbReference type="EMBL" id="AY177400">
    <property type="protein sequence ID" value="AAN85109.1"/>
    <property type="molecule type" value="mRNA"/>
</dbReference>
<reference evidence="2" key="1">
    <citation type="journal article" date="2003" name="Dev. Biol.">
        <title>Evolutionary aspects of developmentally regulated helix-loop-helix transcription factors in striated muscle of jellyfish.</title>
        <authorList>
            <person name="Muller P."/>
            <person name="Seipel K."/>
            <person name="Yanze N."/>
            <person name="Reber-Muller S."/>
            <person name="Streitwolf-Engel R."/>
            <person name="Stierwald M."/>
            <person name="Spring J."/>
            <person name="Schmid V."/>
        </authorList>
    </citation>
    <scope>NUCLEOTIDE SEQUENCE</scope>
</reference>
<dbReference type="InterPro" id="IPR036638">
    <property type="entry name" value="HLH_DNA-bd_sf"/>
</dbReference>
<feature type="non-terminal residue" evidence="2">
    <location>
        <position position="1"/>
    </location>
</feature>
<evidence type="ECO:0000313" key="2">
    <source>
        <dbReference type="EMBL" id="AAN85109.1"/>
    </source>
</evidence>
<dbReference type="GO" id="GO:0046983">
    <property type="term" value="F:protein dimerization activity"/>
    <property type="evidence" value="ECO:0007669"/>
    <property type="project" value="InterPro"/>
</dbReference>
<dbReference type="SUPFAM" id="SSF47459">
    <property type="entry name" value="HLH, helix-loop-helix DNA-binding domain"/>
    <property type="match status" value="1"/>
</dbReference>
<accession>Q8I7T8</accession>
<protein>
    <submittedName>
        <fullName evidence="2">Transcription factor Id</fullName>
    </submittedName>
</protein>
<organism evidence="2">
    <name type="scientific">Podocoryna carnea</name>
    <name type="common">Hydrozoan</name>
    <dbReference type="NCBI Taxonomy" id="6096"/>
    <lineage>
        <taxon>Eukaryota</taxon>
        <taxon>Metazoa</taxon>
        <taxon>Cnidaria</taxon>
        <taxon>Hydrozoa</taxon>
        <taxon>Hydroidolina</taxon>
        <taxon>Anthoathecata</taxon>
        <taxon>Filifera</taxon>
        <taxon>Hydractiniidae</taxon>
        <taxon>Podocoryna</taxon>
    </lineage>
</organism>
<dbReference type="AlphaFoldDB" id="Q8I7T8"/>
<name>Q8I7T8_PODCA</name>
<evidence type="ECO:0000259" key="1">
    <source>
        <dbReference type="Pfam" id="PF00010"/>
    </source>
</evidence>
<dbReference type="Gene3D" id="4.10.280.10">
    <property type="entry name" value="Helix-loop-helix DNA-binding domain"/>
    <property type="match status" value="1"/>
</dbReference>
<feature type="domain" description="BHLH" evidence="1">
    <location>
        <begin position="31"/>
        <end position="64"/>
    </location>
</feature>
<sequence length="107" mass="11815">PNSPAAPETADPLRGVQHLPINKGKETEIEFGRLKSLVPTISRKQSVSKLDVILEAIRYIDTLQDQLFDQLSERGQLSEPIAAALLATGKENALTATTTKRQRHRSE</sequence>